<dbReference type="Pfam" id="PF00501">
    <property type="entry name" value="AMP-binding"/>
    <property type="match status" value="1"/>
</dbReference>
<evidence type="ECO:0000256" key="1">
    <source>
        <dbReference type="ARBA" id="ARBA00006432"/>
    </source>
</evidence>
<gene>
    <name evidence="6" type="ORF">HQM25_13610</name>
</gene>
<protein>
    <submittedName>
        <fullName evidence="6">Fatty acyl-AMP ligase</fullName>
    </submittedName>
</protein>
<dbReference type="GO" id="GO:0006633">
    <property type="term" value="P:fatty acid biosynthetic process"/>
    <property type="evidence" value="ECO:0007669"/>
    <property type="project" value="TreeGrafter"/>
</dbReference>
<dbReference type="AlphaFoldDB" id="A0A7D4Q2E3"/>
<dbReference type="GO" id="GO:0071766">
    <property type="term" value="P:Actinobacterium-type cell wall biogenesis"/>
    <property type="evidence" value="ECO:0007669"/>
    <property type="project" value="UniProtKB-ARBA"/>
</dbReference>
<dbReference type="Gene3D" id="3.30.300.30">
    <property type="match status" value="1"/>
</dbReference>
<evidence type="ECO:0000256" key="4">
    <source>
        <dbReference type="ARBA" id="ARBA00023098"/>
    </source>
</evidence>
<evidence type="ECO:0000256" key="2">
    <source>
        <dbReference type="ARBA" id="ARBA00022598"/>
    </source>
</evidence>
<dbReference type="GO" id="GO:0005886">
    <property type="term" value="C:plasma membrane"/>
    <property type="evidence" value="ECO:0007669"/>
    <property type="project" value="TreeGrafter"/>
</dbReference>
<sequence>MSELVSSPFVAQLRRALADAGGRGIRFYTGPTAFEEISYAQLDADARARALDLADSGLTPGDVALLAFEPGLPFVRALLGCLYAGLVAAPVPVTAMRNAEAVRQRLFAISHDADAKIVLTAPGALDALGIGDDDMVAEAAVAFVDGPSEADPQRWQAPPIGADALAILQYTSGSTGLPKGVMVSHGNLLANQHAIGDIVGITADSVAVGWLPHYHDMGLIGLILQPLFAGAALYMTSPSQFLRRPVQWLRMISEHRATHTVGPDFAFALCSRIVTDEQLAELDLSSLSTVITGAEPVRIQTLDEFAARFAAAGFRGEAFVPAFGMAETTLLITAHRDTAPPRAVVASADALERDAIVAAEGGERSLALVSCGRPGRGMEVVIVDPATATPLPDGRIGEIWARGTSVAQGYWRRPDETRAEFHATLVGDDGPPYLRTGDLGALVDGELIITGRLKDLIIIRGRNIYPQDLELSAAGLLTPGCLSAAFELPGSSPEIGLVAEVDPGLSDEDLGIITASVRRRVSEEFSLPSMGIALIRKGTLPRTTSGKVQRALTRRLLTEQRLALMRAEGFDAVPA</sequence>
<dbReference type="Proteomes" id="UP000502498">
    <property type="component" value="Chromosome"/>
</dbReference>
<evidence type="ECO:0000259" key="5">
    <source>
        <dbReference type="Pfam" id="PF00501"/>
    </source>
</evidence>
<keyword evidence="4" id="KW-0443">Lipid metabolism</keyword>
<evidence type="ECO:0000313" key="6">
    <source>
        <dbReference type="EMBL" id="QKJ20292.1"/>
    </source>
</evidence>
<proteinExistence type="inferred from homology"/>
<dbReference type="GO" id="GO:0016874">
    <property type="term" value="F:ligase activity"/>
    <property type="evidence" value="ECO:0007669"/>
    <property type="project" value="UniProtKB-KW"/>
</dbReference>
<dbReference type="InterPro" id="IPR042099">
    <property type="entry name" value="ANL_N_sf"/>
</dbReference>
<dbReference type="CDD" id="cd05931">
    <property type="entry name" value="FAAL"/>
    <property type="match status" value="1"/>
</dbReference>
<evidence type="ECO:0000313" key="7">
    <source>
        <dbReference type="Proteomes" id="UP000502498"/>
    </source>
</evidence>
<dbReference type="PANTHER" id="PTHR22754:SF32">
    <property type="entry name" value="DISCO-INTERACTING PROTEIN 2"/>
    <property type="match status" value="1"/>
</dbReference>
<evidence type="ECO:0000256" key="3">
    <source>
        <dbReference type="ARBA" id="ARBA00022832"/>
    </source>
</evidence>
<dbReference type="Gene3D" id="3.40.50.12780">
    <property type="entry name" value="N-terminal domain of ligase-like"/>
    <property type="match status" value="1"/>
</dbReference>
<reference evidence="6 7" key="1">
    <citation type="submission" date="2020-05" db="EMBL/GenBank/DDBJ databases">
        <title>Strain PA2F3 complete genome.</title>
        <authorList>
            <person name="Kim Y.-S."/>
            <person name="Kim S.-J."/>
            <person name="Jung H.-k."/>
            <person name="Kim S.-E."/>
            <person name="Kim K.-H."/>
        </authorList>
    </citation>
    <scope>NUCLEOTIDE SEQUENCE [LARGE SCALE GENOMIC DNA]</scope>
    <source>
        <strain evidence="6 7">PA2F3</strain>
    </source>
</reference>
<dbReference type="InterPro" id="IPR000873">
    <property type="entry name" value="AMP-dep_synth/lig_dom"/>
</dbReference>
<dbReference type="PROSITE" id="PS00455">
    <property type="entry name" value="AMP_BINDING"/>
    <property type="match status" value="1"/>
</dbReference>
<keyword evidence="2 6" id="KW-0436">Ligase</keyword>
<comment type="similarity">
    <text evidence="1">Belongs to the ATP-dependent AMP-binding enzyme family.</text>
</comment>
<keyword evidence="3" id="KW-0276">Fatty acid metabolism</keyword>
<accession>A0A7D4Q2E3</accession>
<dbReference type="GO" id="GO:0070566">
    <property type="term" value="F:adenylyltransferase activity"/>
    <property type="evidence" value="ECO:0007669"/>
    <property type="project" value="TreeGrafter"/>
</dbReference>
<dbReference type="PANTHER" id="PTHR22754">
    <property type="entry name" value="DISCO-INTERACTING PROTEIN 2 DIP2 -RELATED"/>
    <property type="match status" value="1"/>
</dbReference>
<dbReference type="InterPro" id="IPR045851">
    <property type="entry name" value="AMP-bd_C_sf"/>
</dbReference>
<dbReference type="EMBL" id="CP054038">
    <property type="protein sequence ID" value="QKJ20292.1"/>
    <property type="molecule type" value="Genomic_DNA"/>
</dbReference>
<dbReference type="FunFam" id="3.40.50.12780:FF:000013">
    <property type="entry name" value="Long-chain-fatty-acid--AMP ligase FadD32"/>
    <property type="match status" value="1"/>
</dbReference>
<name>A0A7D4Q2E3_9MICO</name>
<dbReference type="SUPFAM" id="SSF56801">
    <property type="entry name" value="Acetyl-CoA synthetase-like"/>
    <property type="match status" value="1"/>
</dbReference>
<organism evidence="6 7">
    <name type="scientific">Microbacterium hominis</name>
    <dbReference type="NCBI Taxonomy" id="162426"/>
    <lineage>
        <taxon>Bacteria</taxon>
        <taxon>Bacillati</taxon>
        <taxon>Actinomycetota</taxon>
        <taxon>Actinomycetes</taxon>
        <taxon>Micrococcales</taxon>
        <taxon>Microbacteriaceae</taxon>
        <taxon>Microbacterium</taxon>
    </lineage>
</organism>
<dbReference type="InterPro" id="IPR020845">
    <property type="entry name" value="AMP-binding_CS"/>
</dbReference>
<dbReference type="InterPro" id="IPR040097">
    <property type="entry name" value="FAAL/FAAC"/>
</dbReference>
<feature type="domain" description="AMP-dependent synthetase/ligase" evidence="5">
    <location>
        <begin position="34"/>
        <end position="411"/>
    </location>
</feature>
<dbReference type="RefSeq" id="WP_172990727.1">
    <property type="nucleotide sequence ID" value="NZ_CP054038.1"/>
</dbReference>